<dbReference type="EMBL" id="JBANRG010000096">
    <property type="protein sequence ID" value="KAK7436256.1"/>
    <property type="molecule type" value="Genomic_DNA"/>
</dbReference>
<evidence type="ECO:0000313" key="2">
    <source>
        <dbReference type="Proteomes" id="UP001498398"/>
    </source>
</evidence>
<sequence length="276" mass="31137">MKFILDADRNALKVTALSFQGPQVDIHAAVPYQYPQPGTTPFIVPRPLATGYTPAHSQHEAQTELWRRKAYAPSGETLPVNITAGYLPLGKAKEVILQSIKDSIRDLDSHCSIPEIRQAAISVIKPKLDAFTSDAHFFFNVSKLNLQDISKSMNVDMDGPTLSQSEPYFRHLCLKKNEKTNQYRYQRPTTPFKILLVISSEEWERYETAVEDVEQLISKQLKSKGSSEKTSNSLSITSSSKPQASVYEGSLTHSSQAGCRSDYLNRYWIYICWILT</sequence>
<evidence type="ECO:0000313" key="1">
    <source>
        <dbReference type="EMBL" id="KAK7436256.1"/>
    </source>
</evidence>
<reference evidence="1 2" key="1">
    <citation type="submission" date="2024-01" db="EMBL/GenBank/DDBJ databases">
        <title>A draft genome for the cacao thread blight pathogen Marasmiellus scandens.</title>
        <authorList>
            <person name="Baruah I.K."/>
            <person name="Leung J."/>
            <person name="Bukari Y."/>
            <person name="Amoako-Attah I."/>
            <person name="Meinhardt L.W."/>
            <person name="Bailey B.A."/>
            <person name="Cohen S.P."/>
        </authorList>
    </citation>
    <scope>NUCLEOTIDE SEQUENCE [LARGE SCALE GENOMIC DNA]</scope>
    <source>
        <strain evidence="1 2">GH-19</strain>
    </source>
</reference>
<keyword evidence="2" id="KW-1185">Reference proteome</keyword>
<protein>
    <submittedName>
        <fullName evidence="1">Uncharacterized protein</fullName>
    </submittedName>
</protein>
<accession>A0ABR1ILW7</accession>
<name>A0ABR1ILW7_9AGAR</name>
<gene>
    <name evidence="1" type="ORF">VKT23_019220</name>
</gene>
<comment type="caution">
    <text evidence="1">The sequence shown here is derived from an EMBL/GenBank/DDBJ whole genome shotgun (WGS) entry which is preliminary data.</text>
</comment>
<organism evidence="1 2">
    <name type="scientific">Marasmiellus scandens</name>
    <dbReference type="NCBI Taxonomy" id="2682957"/>
    <lineage>
        <taxon>Eukaryota</taxon>
        <taxon>Fungi</taxon>
        <taxon>Dikarya</taxon>
        <taxon>Basidiomycota</taxon>
        <taxon>Agaricomycotina</taxon>
        <taxon>Agaricomycetes</taxon>
        <taxon>Agaricomycetidae</taxon>
        <taxon>Agaricales</taxon>
        <taxon>Marasmiineae</taxon>
        <taxon>Omphalotaceae</taxon>
        <taxon>Marasmiellus</taxon>
    </lineage>
</organism>
<dbReference type="Proteomes" id="UP001498398">
    <property type="component" value="Unassembled WGS sequence"/>
</dbReference>
<proteinExistence type="predicted"/>